<name>A0A1H4P1E3_9MICC</name>
<evidence type="ECO:0000313" key="2">
    <source>
        <dbReference type="EMBL" id="SEC01297.1"/>
    </source>
</evidence>
<dbReference type="EMBL" id="FNSN01000003">
    <property type="protein sequence ID" value="SEC01297.1"/>
    <property type="molecule type" value="Genomic_DNA"/>
</dbReference>
<dbReference type="SUPFAM" id="SSF51735">
    <property type="entry name" value="NAD(P)-binding Rossmann-fold domains"/>
    <property type="match status" value="1"/>
</dbReference>
<organism evidence="2 3">
    <name type="scientific">Arthrobacter woluwensis</name>
    <dbReference type="NCBI Taxonomy" id="156980"/>
    <lineage>
        <taxon>Bacteria</taxon>
        <taxon>Bacillati</taxon>
        <taxon>Actinomycetota</taxon>
        <taxon>Actinomycetes</taxon>
        <taxon>Micrococcales</taxon>
        <taxon>Micrococcaceae</taxon>
        <taxon>Arthrobacter</taxon>
    </lineage>
</organism>
<dbReference type="Proteomes" id="UP000182652">
    <property type="component" value="Unassembled WGS sequence"/>
</dbReference>
<evidence type="ECO:0000313" key="3">
    <source>
        <dbReference type="Proteomes" id="UP000182652"/>
    </source>
</evidence>
<accession>A0A1H4P1E3</accession>
<dbReference type="RefSeq" id="WP_066210475.1">
    <property type="nucleotide sequence ID" value="NZ_FNSN01000003.1"/>
</dbReference>
<proteinExistence type="predicted"/>
<dbReference type="InterPro" id="IPR001509">
    <property type="entry name" value="Epimerase_deHydtase"/>
</dbReference>
<gene>
    <name evidence="2" type="ORF">SAMN04489745_1843</name>
</gene>
<dbReference type="PANTHER" id="PTHR43245">
    <property type="entry name" value="BIFUNCTIONAL POLYMYXIN RESISTANCE PROTEIN ARNA"/>
    <property type="match status" value="1"/>
</dbReference>
<feature type="domain" description="NAD-dependent epimerase/dehydratase" evidence="1">
    <location>
        <begin position="22"/>
        <end position="224"/>
    </location>
</feature>
<keyword evidence="3" id="KW-1185">Reference proteome</keyword>
<dbReference type="AlphaFoldDB" id="A0A1H4P1E3"/>
<reference evidence="2 3" key="1">
    <citation type="submission" date="2016-10" db="EMBL/GenBank/DDBJ databases">
        <authorList>
            <person name="de Groot N.N."/>
        </authorList>
    </citation>
    <scope>NUCLEOTIDE SEQUENCE [LARGE SCALE GENOMIC DNA]</scope>
    <source>
        <strain evidence="2 3">DSM 10495</strain>
    </source>
</reference>
<protein>
    <submittedName>
        <fullName evidence="2">Nucleoside-diphosphate-sugar epimerase</fullName>
    </submittedName>
</protein>
<sequence>MKDPTAGTGKTAHRDVDRPTAILLVGSTGFVGSRIAASLFGSEGVGLTVLSRKPAEHPLAPHGITVPGDLGDPHSLAEALRGVDVVIHAASYVGKDPRLADEVNRQGTANLLAECRRLGVDRFVYLSTTSVYGSGPHRGITEVDGTYSPRSPVSAARAEADRMVLDSGGTVIRPNLVFGAGDQWFIPGLVKMLRTGIWPGDGSALLSVIGVKELGQMAARLALSPENHGRAFHAVGSRPVTAAELITEVSAALRLPAPAFGPEAVGRDALTEAGFTAHQVDLVTRDHWYAGAALRDATGWNSTAVPSPDADEWDWYRTKITEG</sequence>
<dbReference type="Pfam" id="PF01370">
    <property type="entry name" value="Epimerase"/>
    <property type="match status" value="1"/>
</dbReference>
<evidence type="ECO:0000259" key="1">
    <source>
        <dbReference type="Pfam" id="PF01370"/>
    </source>
</evidence>
<dbReference type="InterPro" id="IPR050177">
    <property type="entry name" value="Lipid_A_modif_metabolic_enz"/>
</dbReference>
<dbReference type="STRING" id="156980.SAMN04489745_1843"/>
<dbReference type="InterPro" id="IPR036291">
    <property type="entry name" value="NAD(P)-bd_dom_sf"/>
</dbReference>
<dbReference type="Gene3D" id="3.40.50.720">
    <property type="entry name" value="NAD(P)-binding Rossmann-like Domain"/>
    <property type="match status" value="1"/>
</dbReference>